<gene>
    <name evidence="9" type="ORF">EHO57_01630</name>
    <name evidence="10" type="ORF">EHQ53_17390</name>
</gene>
<protein>
    <submittedName>
        <fullName evidence="9">Fatty acid hydroxylase family protein</fullName>
    </submittedName>
</protein>
<dbReference type="PANTHER" id="PTHR21624">
    <property type="entry name" value="STEROL DESATURASE-RELATED PROTEIN"/>
    <property type="match status" value="1"/>
</dbReference>
<organism evidence="9 12">
    <name type="scientific">Leptospira langatensis</name>
    <dbReference type="NCBI Taxonomy" id="2484983"/>
    <lineage>
        <taxon>Bacteria</taxon>
        <taxon>Pseudomonadati</taxon>
        <taxon>Spirochaetota</taxon>
        <taxon>Spirochaetia</taxon>
        <taxon>Leptospirales</taxon>
        <taxon>Leptospiraceae</taxon>
        <taxon>Leptospira</taxon>
    </lineage>
</organism>
<dbReference type="GO" id="GO:0005506">
    <property type="term" value="F:iron ion binding"/>
    <property type="evidence" value="ECO:0007669"/>
    <property type="project" value="InterPro"/>
</dbReference>
<keyword evidence="11" id="KW-1185">Reference proteome</keyword>
<feature type="transmembrane region" description="Helical" evidence="7">
    <location>
        <begin position="98"/>
        <end position="115"/>
    </location>
</feature>
<dbReference type="EMBL" id="RQER01000001">
    <property type="protein sequence ID" value="TGK05410.1"/>
    <property type="molecule type" value="Genomic_DNA"/>
</dbReference>
<comment type="caution">
    <text evidence="9">The sequence shown here is derived from an EMBL/GenBank/DDBJ whole genome shotgun (WGS) entry which is preliminary data.</text>
</comment>
<dbReference type="OrthoDB" id="9770329at2"/>
<evidence type="ECO:0000313" key="9">
    <source>
        <dbReference type="EMBL" id="TGK05410.1"/>
    </source>
</evidence>
<comment type="subcellular location">
    <subcellularLocation>
        <location evidence="1">Endomembrane system</location>
        <topology evidence="1">Multi-pass membrane protein</topology>
    </subcellularLocation>
</comment>
<dbReference type="AlphaFoldDB" id="A0A5F1ZR48"/>
<evidence type="ECO:0000256" key="2">
    <source>
        <dbReference type="ARBA" id="ARBA00022692"/>
    </source>
</evidence>
<dbReference type="GO" id="GO:0006643">
    <property type="term" value="P:membrane lipid metabolic process"/>
    <property type="evidence" value="ECO:0007669"/>
    <property type="project" value="TreeGrafter"/>
</dbReference>
<dbReference type="InterPro" id="IPR051689">
    <property type="entry name" value="Sterol_desaturase/TMEM195"/>
</dbReference>
<feature type="transmembrane region" description="Helical" evidence="7">
    <location>
        <begin position="40"/>
        <end position="60"/>
    </location>
</feature>
<reference evidence="11 12" key="2">
    <citation type="journal article" date="2019" name="PLoS Negl. Trop. Dis.">
        <title>Revisiting the worldwide diversity of Leptospira species in the environment.</title>
        <authorList>
            <person name="Vincent A.T."/>
            <person name="Schiettekatte O."/>
            <person name="Bourhy P."/>
            <person name="Veyrier F.J."/>
            <person name="Picardeau M."/>
        </authorList>
    </citation>
    <scope>NUCLEOTIDE SEQUENCE [LARGE SCALE GENOMIC DNA]</scope>
    <source>
        <strain evidence="11">201702690</strain>
        <strain evidence="9 12">SSW18</strain>
    </source>
</reference>
<keyword evidence="4" id="KW-0560">Oxidoreductase</keyword>
<keyword evidence="3 7" id="KW-1133">Transmembrane helix</keyword>
<dbReference type="GO" id="GO:0050479">
    <property type="term" value="F:glyceryl-ether monooxygenase activity"/>
    <property type="evidence" value="ECO:0007669"/>
    <property type="project" value="TreeGrafter"/>
</dbReference>
<proteinExistence type="predicted"/>
<dbReference type="PANTHER" id="PTHR21624:SF1">
    <property type="entry name" value="ALKYLGLYCEROL MONOOXYGENASE"/>
    <property type="match status" value="1"/>
</dbReference>
<evidence type="ECO:0000313" key="11">
    <source>
        <dbReference type="Proteomes" id="UP000297273"/>
    </source>
</evidence>
<dbReference type="Pfam" id="PF04116">
    <property type="entry name" value="FA_hydroxylase"/>
    <property type="match status" value="1"/>
</dbReference>
<evidence type="ECO:0000256" key="4">
    <source>
        <dbReference type="ARBA" id="ARBA00023002"/>
    </source>
</evidence>
<feature type="domain" description="Fatty acid hydroxylase" evidence="8">
    <location>
        <begin position="101"/>
        <end position="234"/>
    </location>
</feature>
<dbReference type="GO" id="GO:0016020">
    <property type="term" value="C:membrane"/>
    <property type="evidence" value="ECO:0007669"/>
    <property type="project" value="GOC"/>
</dbReference>
<evidence type="ECO:0000256" key="1">
    <source>
        <dbReference type="ARBA" id="ARBA00004127"/>
    </source>
</evidence>
<dbReference type="Proteomes" id="UP000297946">
    <property type="component" value="Unassembled WGS sequence"/>
</dbReference>
<evidence type="ECO:0000313" key="12">
    <source>
        <dbReference type="Proteomes" id="UP000297946"/>
    </source>
</evidence>
<dbReference type="GO" id="GO:0012505">
    <property type="term" value="C:endomembrane system"/>
    <property type="evidence" value="ECO:0007669"/>
    <property type="project" value="UniProtKB-SubCell"/>
</dbReference>
<dbReference type="RefSeq" id="WP_135647040.1">
    <property type="nucleotide sequence ID" value="NZ_RQER01000001.1"/>
</dbReference>
<dbReference type="Proteomes" id="UP000297273">
    <property type="component" value="Unassembled WGS sequence"/>
</dbReference>
<evidence type="ECO:0000256" key="6">
    <source>
        <dbReference type="ARBA" id="ARBA00023136"/>
    </source>
</evidence>
<evidence type="ECO:0000313" key="10">
    <source>
        <dbReference type="EMBL" id="TGL38546.1"/>
    </source>
</evidence>
<dbReference type="EMBL" id="RQGC01000013">
    <property type="protein sequence ID" value="TGL38546.1"/>
    <property type="molecule type" value="Genomic_DNA"/>
</dbReference>
<feature type="transmembrane region" description="Helical" evidence="7">
    <location>
        <begin position="155"/>
        <end position="178"/>
    </location>
</feature>
<feature type="transmembrane region" description="Helical" evidence="7">
    <location>
        <begin position="319"/>
        <end position="338"/>
    </location>
</feature>
<feature type="transmembrane region" description="Helical" evidence="7">
    <location>
        <begin position="350"/>
        <end position="369"/>
    </location>
</feature>
<sequence>MEESLIDKAVPFFLGLVLLESLWGRRKEVYRWNDSVTDLATGILYSMSGVLITIGALFLYEKIRIFFSLQSIFHVSEFPSASPLGRDGNGWFFRGDAFLAWAFVLVAVDFIYYWFHRATHEVHFLWACHVTHHSSEEFNLTVALRQSMVQRVFEYAFNLPLALLGIPWWMFFLCHGLLKIYQFWVHTRLIGKLGWMEKVLLTPSHHRVHHGRDPEYLDKNHGGILILWDKWFGTYAEEKKEPIYGLTEPLPTFNPIWANFHVYISLWELVKSTPSWKDKFLLLVKKPDWRPNSLGGEKKIPEIDRAKYRKYDPQISGSAKLYGILQFLLLAASSVYLLKLIKLGKVQTGVFLGFGLWFLLALLSLGLLWDGRKNVWRWEVLKFAALGCILFIQFS</sequence>
<reference evidence="10" key="1">
    <citation type="submission" date="2018-10" db="EMBL/GenBank/DDBJ databases">
        <authorList>
            <person name="Vincent A.T."/>
            <person name="Schiettekatte O."/>
            <person name="Bourhy P."/>
            <person name="Veyrier F.J."/>
            <person name="Picardeau M."/>
        </authorList>
    </citation>
    <scope>NUCLEOTIDE SEQUENCE</scope>
    <source>
        <strain evidence="10">201702690</strain>
    </source>
</reference>
<keyword evidence="5" id="KW-0443">Lipid metabolism</keyword>
<dbReference type="GO" id="GO:0008610">
    <property type="term" value="P:lipid biosynthetic process"/>
    <property type="evidence" value="ECO:0007669"/>
    <property type="project" value="InterPro"/>
</dbReference>
<accession>A0A5F1ZR48</accession>
<keyword evidence="2 7" id="KW-0812">Transmembrane</keyword>
<keyword evidence="6 7" id="KW-0472">Membrane</keyword>
<evidence type="ECO:0000256" key="5">
    <source>
        <dbReference type="ARBA" id="ARBA00023098"/>
    </source>
</evidence>
<evidence type="ECO:0000256" key="3">
    <source>
        <dbReference type="ARBA" id="ARBA00022989"/>
    </source>
</evidence>
<evidence type="ECO:0000259" key="8">
    <source>
        <dbReference type="Pfam" id="PF04116"/>
    </source>
</evidence>
<dbReference type="InterPro" id="IPR006694">
    <property type="entry name" value="Fatty_acid_hydroxylase"/>
</dbReference>
<name>A0A5F1ZR48_9LEPT</name>
<evidence type="ECO:0000256" key="7">
    <source>
        <dbReference type="SAM" id="Phobius"/>
    </source>
</evidence>